<evidence type="ECO:0000313" key="1">
    <source>
        <dbReference type="EMBL" id="CEM00521.1"/>
    </source>
</evidence>
<evidence type="ECO:0008006" key="3">
    <source>
        <dbReference type="Google" id="ProtNLM"/>
    </source>
</evidence>
<organism evidence="1 2">
    <name type="scientific">Vitrella brassicaformis (strain CCMP3155)</name>
    <dbReference type="NCBI Taxonomy" id="1169540"/>
    <lineage>
        <taxon>Eukaryota</taxon>
        <taxon>Sar</taxon>
        <taxon>Alveolata</taxon>
        <taxon>Colpodellida</taxon>
        <taxon>Vitrellaceae</taxon>
        <taxon>Vitrella</taxon>
    </lineage>
</organism>
<evidence type="ECO:0000313" key="2">
    <source>
        <dbReference type="Proteomes" id="UP000041254"/>
    </source>
</evidence>
<dbReference type="Proteomes" id="UP000041254">
    <property type="component" value="Unassembled WGS sequence"/>
</dbReference>
<gene>
    <name evidence="1" type="ORF">Vbra_12790</name>
</gene>
<dbReference type="VEuPathDB" id="CryptoDB:Vbra_12790"/>
<reference evidence="1 2" key="1">
    <citation type="submission" date="2014-11" db="EMBL/GenBank/DDBJ databases">
        <authorList>
            <person name="Zhu J."/>
            <person name="Qi W."/>
            <person name="Song R."/>
        </authorList>
    </citation>
    <scope>NUCLEOTIDE SEQUENCE [LARGE SCALE GENOMIC DNA]</scope>
</reference>
<protein>
    <recommendedName>
        <fullName evidence="3">Potassium channel tetramerisation-type BTB domain-containing protein</fullName>
    </recommendedName>
</protein>
<name>A0A0G4ES77_VITBC</name>
<keyword evidence="2" id="KW-1185">Reference proteome</keyword>
<proteinExistence type="predicted"/>
<dbReference type="PhylomeDB" id="A0A0G4ES77"/>
<dbReference type="SUPFAM" id="SSF54695">
    <property type="entry name" value="POZ domain"/>
    <property type="match status" value="1"/>
</dbReference>
<dbReference type="InterPro" id="IPR011333">
    <property type="entry name" value="SKP1/BTB/POZ_sf"/>
</dbReference>
<accession>A0A0G4ES77</accession>
<dbReference type="EMBL" id="CDMY01000295">
    <property type="protein sequence ID" value="CEM00521.1"/>
    <property type="molecule type" value="Genomic_DNA"/>
</dbReference>
<dbReference type="InParanoid" id="A0A0G4ES77"/>
<dbReference type="Gene3D" id="3.30.710.10">
    <property type="entry name" value="Potassium Channel Kv1.1, Chain A"/>
    <property type="match status" value="1"/>
</dbReference>
<sequence>MKASSSIGEGTTVAGSRPALDKISGWPLLLNVGGTLMAFPRDVLRRDGLEDTCLALLLHRFDSWMIRDADGIHFIDADPFYFTWLAVTLQYPRHDGIDTTDIYDGLPSSLAFYHDRFMAHTDLTIDAQPGDENSEAFRDFMAVMGPFIDTSAGGTGGREVLSVTVDDGRVVATTDATLADYNILYDRFTKYRGPVVDVSAANLHKVVDYVRRIRLAPDAVAPLPPSRSAGELLYACEMYGLMERVYLSMIGKPHSHIKCLFKASHDGDQFEAMMDGVAGAQGGLLFVIEDDKHHNRFACHLEGPLIPPTDPTSELTTGCPVTFYSISGAFDDDGVTKIAAPHNKQLVMVAGTEGAVTTDDMVRHGKVVIGNGRLWVGVGRDGPTRDLRRCRQWLHKGELPAEKTYVGSFDEGGRATLAGSHFFTAQRLEVYQVWSTLPAAPILPADELQALVDMATDTPMTAQLLYKGERDGWTYKALLAKVGEAANLLFVIKDTGSHTFASHVEGQLKQPADATRVERTNCPVTFYSISGAFDDGRITNIAVPHIWQSVAVAGTEGAVVTSNGVGHGKVAMAGGRLCVGVGRGGTAGDLRRCCQWLPKGELPADKTYVGSFDEGGRATLAASDWFTCADLEVYTIEEVPYSWLWLSAAASLMEGRQEAMTAS</sequence>
<dbReference type="AlphaFoldDB" id="A0A0G4ES77"/>